<dbReference type="PANTHER" id="PTHR44086">
    <property type="entry name" value="THIOSULFATE SULFURTRANSFERASE RDL2, MITOCHONDRIAL-RELATED"/>
    <property type="match status" value="1"/>
</dbReference>
<dbReference type="Proteomes" id="UP001153069">
    <property type="component" value="Unassembled WGS sequence"/>
</dbReference>
<protein>
    <submittedName>
        <fullName evidence="2">Phage shock protein E</fullName>
    </submittedName>
</protein>
<dbReference type="GO" id="GO:0005739">
    <property type="term" value="C:mitochondrion"/>
    <property type="evidence" value="ECO:0007669"/>
    <property type="project" value="TreeGrafter"/>
</dbReference>
<dbReference type="SUPFAM" id="SSF52821">
    <property type="entry name" value="Rhodanese/Cell cycle control phosphatase"/>
    <property type="match status" value="1"/>
</dbReference>
<reference evidence="2" key="1">
    <citation type="submission" date="2020-06" db="EMBL/GenBank/DDBJ databases">
        <authorList>
            <consortium name="Plant Systems Biology data submission"/>
        </authorList>
    </citation>
    <scope>NUCLEOTIDE SEQUENCE</scope>
    <source>
        <strain evidence="2">D6</strain>
    </source>
</reference>
<dbReference type="PROSITE" id="PS50206">
    <property type="entry name" value="RHODANESE_3"/>
    <property type="match status" value="1"/>
</dbReference>
<dbReference type="Gene3D" id="3.40.250.10">
    <property type="entry name" value="Rhodanese-like domain"/>
    <property type="match status" value="1"/>
</dbReference>
<dbReference type="InterPro" id="IPR036873">
    <property type="entry name" value="Rhodanese-like_dom_sf"/>
</dbReference>
<dbReference type="OrthoDB" id="46869at2759"/>
<dbReference type="InterPro" id="IPR001763">
    <property type="entry name" value="Rhodanese-like_dom"/>
</dbReference>
<accession>A0A9N8H549</accession>
<feature type="domain" description="Rhodanese" evidence="1">
    <location>
        <begin position="25"/>
        <end position="123"/>
    </location>
</feature>
<dbReference type="SMART" id="SM00450">
    <property type="entry name" value="RHOD"/>
    <property type="match status" value="1"/>
</dbReference>
<evidence type="ECO:0000313" key="2">
    <source>
        <dbReference type="EMBL" id="CAB9501251.1"/>
    </source>
</evidence>
<dbReference type="EMBL" id="CAICTM010000102">
    <property type="protein sequence ID" value="CAB9501251.1"/>
    <property type="molecule type" value="Genomic_DNA"/>
</dbReference>
<name>A0A9N8H549_9STRA</name>
<organism evidence="2 3">
    <name type="scientific">Seminavis robusta</name>
    <dbReference type="NCBI Taxonomy" id="568900"/>
    <lineage>
        <taxon>Eukaryota</taxon>
        <taxon>Sar</taxon>
        <taxon>Stramenopiles</taxon>
        <taxon>Ochrophyta</taxon>
        <taxon>Bacillariophyta</taxon>
        <taxon>Bacillariophyceae</taxon>
        <taxon>Bacillariophycidae</taxon>
        <taxon>Naviculales</taxon>
        <taxon>Naviculaceae</taxon>
        <taxon>Seminavis</taxon>
    </lineage>
</organism>
<dbReference type="CDD" id="cd00158">
    <property type="entry name" value="RHOD"/>
    <property type="match status" value="1"/>
</dbReference>
<dbReference type="PANTHER" id="PTHR44086:SF10">
    <property type="entry name" value="THIOSULFATE SULFURTRANSFERASE_RHODANESE-LIKE DOMAIN-CONTAINING PROTEIN 3"/>
    <property type="match status" value="1"/>
</dbReference>
<evidence type="ECO:0000313" key="3">
    <source>
        <dbReference type="Proteomes" id="UP001153069"/>
    </source>
</evidence>
<proteinExistence type="predicted"/>
<dbReference type="AlphaFoldDB" id="A0A9N8H549"/>
<comment type="caution">
    <text evidence="2">The sequence shown here is derived from an EMBL/GenBank/DDBJ whole genome shotgun (WGS) entry which is preliminary data.</text>
</comment>
<keyword evidence="3" id="KW-1185">Reference proteome</keyword>
<dbReference type="GO" id="GO:0004792">
    <property type="term" value="F:thiosulfate-cyanide sulfurtransferase activity"/>
    <property type="evidence" value="ECO:0007669"/>
    <property type="project" value="TreeGrafter"/>
</dbReference>
<gene>
    <name evidence="2" type="ORF">SEMRO_103_G052550.1</name>
</gene>
<sequence length="131" mass="14709">MKEDYFERAKNYGFAPQLDILAALSRSDTVVLDVRREEEIAETGKVQGNGQWKSTGCTPSACPKLAADPTQFVQDKETPVVIYCRSGRRAVKAQEILEQSGFTKVMNAGGYDDLMDMLNWQQRDNNQNARS</sequence>
<evidence type="ECO:0000259" key="1">
    <source>
        <dbReference type="PROSITE" id="PS50206"/>
    </source>
</evidence>
<dbReference type="Pfam" id="PF00581">
    <property type="entry name" value="Rhodanese"/>
    <property type="match status" value="1"/>
</dbReference>